<name>A0AA43TUB0_9LECA</name>
<keyword evidence="3" id="KW-1185">Reference proteome</keyword>
<evidence type="ECO:0000313" key="3">
    <source>
        <dbReference type="Proteomes" id="UP001161017"/>
    </source>
</evidence>
<evidence type="ECO:0000313" key="2">
    <source>
        <dbReference type="EMBL" id="MDI1488403.1"/>
    </source>
</evidence>
<sequence>MERPHTSALLVLDWLASDPPKYWGIMGSESLFSRLAIVSVAVYVHEDSEQGSALTISRGPNWIHGSKDNPILQIAKEMRDVCFEPPDGGDAQSPVFDKMGNEIDGKIALKHSAISWKIVEEAIQYSRSDHGASIPPGKSLKDYFEVALAVREYDTSMRDLILQMADMWSNIVGEPIHKQSLRYMWLEECIEGGEMNEFRKVLESAEIHLNTKVIAIKSQSTSADEQRQILVRTEDGREKYFDEVILTTPLGWLKRHLSALTPELPLTVTNAINHVGYGRLEKVYITFPRAFWQDSSQKTGKPFIFQFLAPTYASDHNPERWTIECISLAALPPPCNHASLLFYLNGPCSEYVTSLVRGTKAGSKEYCEKLESFFSPYYSLLANFDPGTCKPLSFCSTDWQNDELAGNGSYSTFQISDYDREGLVELDKDLEVLRIGCPERNLWFAGEHTAPTLALGTTTGAYWSGDAVAQRISRVYGMGKND</sequence>
<proteinExistence type="predicted"/>
<dbReference type="GO" id="GO:0006338">
    <property type="term" value="P:chromatin remodeling"/>
    <property type="evidence" value="ECO:0007669"/>
    <property type="project" value="TreeGrafter"/>
</dbReference>
<dbReference type="Proteomes" id="UP001161017">
    <property type="component" value="Unassembled WGS sequence"/>
</dbReference>
<dbReference type="PANTHER" id="PTHR10742:SF414">
    <property type="entry name" value="CONTAINING AMINE OXIDASE, PUTATIVE (AFU_ORTHOLOGUE AFUA_3G12150)-RELATED"/>
    <property type="match status" value="1"/>
</dbReference>
<organism evidence="2 3">
    <name type="scientific">Ramalina farinacea</name>
    <dbReference type="NCBI Taxonomy" id="258253"/>
    <lineage>
        <taxon>Eukaryota</taxon>
        <taxon>Fungi</taxon>
        <taxon>Dikarya</taxon>
        <taxon>Ascomycota</taxon>
        <taxon>Pezizomycotina</taxon>
        <taxon>Lecanoromycetes</taxon>
        <taxon>OSLEUM clade</taxon>
        <taxon>Lecanoromycetidae</taxon>
        <taxon>Lecanorales</taxon>
        <taxon>Lecanorineae</taxon>
        <taxon>Ramalinaceae</taxon>
        <taxon>Ramalina</taxon>
    </lineage>
</organism>
<dbReference type="EMBL" id="JAPUFD010000007">
    <property type="protein sequence ID" value="MDI1488403.1"/>
    <property type="molecule type" value="Genomic_DNA"/>
</dbReference>
<dbReference type="InterPro" id="IPR036188">
    <property type="entry name" value="FAD/NAD-bd_sf"/>
</dbReference>
<accession>A0AA43TUB0</accession>
<gene>
    <name evidence="2" type="ORF">OHK93_007678</name>
</gene>
<dbReference type="PANTHER" id="PTHR10742">
    <property type="entry name" value="FLAVIN MONOAMINE OXIDASE"/>
    <property type="match status" value="1"/>
</dbReference>
<dbReference type="Gene3D" id="3.50.50.60">
    <property type="entry name" value="FAD/NAD(P)-binding domain"/>
    <property type="match status" value="1"/>
</dbReference>
<dbReference type="AlphaFoldDB" id="A0AA43TUB0"/>
<feature type="domain" description="Amine oxidase" evidence="1">
    <location>
        <begin position="203"/>
        <end position="472"/>
    </location>
</feature>
<dbReference type="Pfam" id="PF01593">
    <property type="entry name" value="Amino_oxidase"/>
    <property type="match status" value="1"/>
</dbReference>
<dbReference type="SUPFAM" id="SSF54373">
    <property type="entry name" value="FAD-linked reductases, C-terminal domain"/>
    <property type="match status" value="1"/>
</dbReference>
<dbReference type="InterPro" id="IPR050281">
    <property type="entry name" value="Flavin_monoamine_oxidase"/>
</dbReference>
<dbReference type="GO" id="GO:0003682">
    <property type="term" value="F:chromatin binding"/>
    <property type="evidence" value="ECO:0007669"/>
    <property type="project" value="TreeGrafter"/>
</dbReference>
<protein>
    <recommendedName>
        <fullName evidence="1">Amine oxidase domain-containing protein</fullName>
    </recommendedName>
</protein>
<dbReference type="GO" id="GO:0050660">
    <property type="term" value="F:flavin adenine dinucleotide binding"/>
    <property type="evidence" value="ECO:0007669"/>
    <property type="project" value="TreeGrafter"/>
</dbReference>
<comment type="caution">
    <text evidence="2">The sequence shown here is derived from an EMBL/GenBank/DDBJ whole genome shotgun (WGS) entry which is preliminary data.</text>
</comment>
<dbReference type="Gene3D" id="3.90.660.10">
    <property type="match status" value="1"/>
</dbReference>
<dbReference type="InterPro" id="IPR002937">
    <property type="entry name" value="Amino_oxidase"/>
</dbReference>
<dbReference type="GO" id="GO:0016491">
    <property type="term" value="F:oxidoreductase activity"/>
    <property type="evidence" value="ECO:0007669"/>
    <property type="project" value="InterPro"/>
</dbReference>
<evidence type="ECO:0000259" key="1">
    <source>
        <dbReference type="Pfam" id="PF01593"/>
    </source>
</evidence>
<reference evidence="2" key="1">
    <citation type="journal article" date="2023" name="Genome Biol. Evol.">
        <title>First Whole Genome Sequence and Flow Cytometry Genome Size Data for the Lichen-Forming Fungus Ramalina farinacea (Ascomycota).</title>
        <authorList>
            <person name="Llewellyn T."/>
            <person name="Mian S."/>
            <person name="Hill R."/>
            <person name="Leitch I.J."/>
            <person name="Gaya E."/>
        </authorList>
    </citation>
    <scope>NUCLEOTIDE SEQUENCE</scope>
    <source>
        <strain evidence="2">LIQ254RAFAR</strain>
    </source>
</reference>
<dbReference type="SUPFAM" id="SSF51905">
    <property type="entry name" value="FAD/NAD(P)-binding domain"/>
    <property type="match status" value="1"/>
</dbReference>